<evidence type="ECO:0000313" key="4">
    <source>
        <dbReference type="Proteomes" id="UP000728032"/>
    </source>
</evidence>
<dbReference type="GO" id="GO:0008201">
    <property type="term" value="F:heparin binding"/>
    <property type="evidence" value="ECO:0007669"/>
    <property type="project" value="TreeGrafter"/>
</dbReference>
<dbReference type="OrthoDB" id="6355002at2759"/>
<dbReference type="PANTHER" id="PTHR22918:SF6">
    <property type="entry name" value="EG:8D8.1 PROTEIN-RELATED"/>
    <property type="match status" value="1"/>
</dbReference>
<accession>A0A7R9LK86</accession>
<keyword evidence="2" id="KW-0964">Secreted</keyword>
<dbReference type="GO" id="GO:0009986">
    <property type="term" value="C:cell surface"/>
    <property type="evidence" value="ECO:0007669"/>
    <property type="project" value="TreeGrafter"/>
</dbReference>
<evidence type="ECO:0000313" key="3">
    <source>
        <dbReference type="EMBL" id="CAD7643229.1"/>
    </source>
</evidence>
<protein>
    <submittedName>
        <fullName evidence="3">Uncharacterized protein</fullName>
    </submittedName>
</protein>
<evidence type="ECO:0000256" key="1">
    <source>
        <dbReference type="ARBA" id="ARBA00004613"/>
    </source>
</evidence>
<sequence>MDTSVVAVVAMTIKWMVGVEDVLSAEDFLDILTQTVNNFKLDFHRSFEQSRIRRKLDYTLPDNGALTEQYLKVVNTSSAFPSHVLSSAGKNGPIRMWSVIEDPVHYTYLFWGHANGLLVLADFKMTPLGVKASDQVPEVKPLAYYIEKGNGVPFKTQHFLYESYLWLVVAFRSGEREYVAVYQFNPNARTFHRRQTIEMDVKSDFDITTKAGIPYMAVSSYMKRTPVGQTLQTAIKLYEWRHTQFDFIAEQKTYSASSVKLFQMGGILYMAVAQAYNRTTSLETDFYNHVPVGGSTVFLYNSREDEKLTYVQIIPHYATKVTHFRVDGNDYLVFVDPTEISRIYWWAGDQFLIYQDLFETRGAISVAVTRLPNAEILLAFLFKNTAMFFTESDNGKYEPDGQLVIPEKAFVDIQLFSYLKNVNHYFSVFTYDDYMKTPMSAVWRVALISRPPAHQPPETDPLRVCLMKLEQSLTNREDKLIHLTKQADRVWLTNTLQEVKAPVVVRGKVKVNSLTAGTVFLTNGNKKVPQITNTDVKGRVEKLSLGLDAVSNDMNNLVFKSRNQTIVGRTVFAGAISAGHSTVKNIANRNLLLNGISVNTLADNSLQINSNQVINSHLTFNNGLTADNLEVRQLINNLNVSDALLSNWPHPQVVTGNHRYNELTLNADLHLHKQFGSINGIHPTHFVTKLGPNQQIGGKKVFQSLNAKNIDITGTINGRDLSDVAHRAVRLNGANQVISGQWIMEAPINVNNIKIKGLINQRVNLSEMAFNAVTINGEQKITGLKTFRGPVGVLGDLELGGQVNGIKLSRDVITTNTNQVITGNVVFKSAVDFMKGLESESINGMDLSADSVLRNSSRPQFVNRKVFDNTLIVLNDIAMDAGSTLDGVDPSELLKLAISNRDTVFEAPVTFNKLKVGGNIIAKSINQFPVTDLAHILWLKSVNQTIRVPVLFDGPVKVRQLSSPSVNGFRVPADFVHKTDGANEVISGQKRFVGNVLVNGNVDIRDGHRVNGIDLKLFERLSVKKHHKSIDYIRGVKHFSAVRVLGNVITANVNDLNITSDVMLTNRRQTINGNMRLMGPTTRITGTLEVMSNINVKTTVNNYSLSQFANDVVVTNGWPHWHQRPIINKAFAAGIGGQHIIAEGSISGVDINDMKARVVTLNTAQQVMSGKNFTSNTRFNNDLFSDYLNGLKVRELPQRVVLRDHKTTVRGFKTFNGNVILRSNLNLSGTINAIDVQSLQRRLMSRSRDNVIQAPMTFVNDINLGQLSLEAPATIDGLRATQLAFVGHNFTLFGNNLFNRSVSVLRDIDVNKTVNGCDLRQLALNAVLFDTKTHFQSIYGTKEFDSLHVSGNVVINGPINGVDINKLVSRIVSRTGNQALRAPLTFENDVLVDRLIARNLINGINISHVLNDVVLKSKYQTISARKTFAMPVLAKGSRTRVDGYVSVDGVVNGLNVITLNETSVRQHSTQPITGVKTLAGRVTFKRDVFIGGTLSGIAVPNDLILVNTNELISGATRFERWIRAQKGLNVSGLIDGIDLSHFVAHRLTLNGQNELIDSMLNFTNGLSVDNLIVRKTINNIPIEAFVTTNGRHAINGVKTFATDLYVNGNIHSPGVYNNINIHNLANRAISLTDPKAVIPGYTEFTTPVSMRQMHINGLLNGYDISDMATFYNKYTADVNHLLGDIRRQINRQGKALEAQFGELHRDRTSGIDYFYVSQEIYEPDARFLNRSSPRLRSMSSSQPSASLIVSTRDGELFSITANDWTQKYGHNCNEDNNLYTKYVYILRFNGKTYDFYQILDINGVISLDSFQVSNQTYIAAASHLLGTTFLLKYRGYNKFEVIEALPTPGVQNVKSFWTSDGRLHLAIASSLAGQSKTLTAVINGAYNMKRYATIDELLHDHKQLK</sequence>
<gene>
    <name evidence="3" type="ORF">ONB1V03_LOCUS4027</name>
</gene>
<dbReference type="EMBL" id="CAJPVJ010001292">
    <property type="protein sequence ID" value="CAG2164475.1"/>
    <property type="molecule type" value="Genomic_DNA"/>
</dbReference>
<proteinExistence type="predicted"/>
<name>A0A7R9LK86_9ACAR</name>
<dbReference type="InterPro" id="IPR051666">
    <property type="entry name" value="SP_Capacitation_Regulator"/>
</dbReference>
<organism evidence="3">
    <name type="scientific">Oppiella nova</name>
    <dbReference type="NCBI Taxonomy" id="334625"/>
    <lineage>
        <taxon>Eukaryota</taxon>
        <taxon>Metazoa</taxon>
        <taxon>Ecdysozoa</taxon>
        <taxon>Arthropoda</taxon>
        <taxon>Chelicerata</taxon>
        <taxon>Arachnida</taxon>
        <taxon>Acari</taxon>
        <taxon>Acariformes</taxon>
        <taxon>Sarcoptiformes</taxon>
        <taxon>Oribatida</taxon>
        <taxon>Brachypylina</taxon>
        <taxon>Oppioidea</taxon>
        <taxon>Oppiidae</taxon>
        <taxon>Oppiella</taxon>
    </lineage>
</organism>
<evidence type="ECO:0000256" key="2">
    <source>
        <dbReference type="ARBA" id="ARBA00022525"/>
    </source>
</evidence>
<comment type="subcellular location">
    <subcellularLocation>
        <location evidence="1">Secreted</location>
    </subcellularLocation>
</comment>
<dbReference type="PANTHER" id="PTHR22918">
    <property type="entry name" value="SEMINAL PLASMA PROTEIN"/>
    <property type="match status" value="1"/>
</dbReference>
<dbReference type="GO" id="GO:0005576">
    <property type="term" value="C:extracellular region"/>
    <property type="evidence" value="ECO:0007669"/>
    <property type="project" value="UniProtKB-SubCell"/>
</dbReference>
<keyword evidence="4" id="KW-1185">Reference proteome</keyword>
<dbReference type="EMBL" id="OC916117">
    <property type="protein sequence ID" value="CAD7643229.1"/>
    <property type="molecule type" value="Genomic_DNA"/>
</dbReference>
<reference evidence="3" key="1">
    <citation type="submission" date="2020-11" db="EMBL/GenBank/DDBJ databases">
        <authorList>
            <person name="Tran Van P."/>
        </authorList>
    </citation>
    <scope>NUCLEOTIDE SEQUENCE</scope>
</reference>
<dbReference type="Proteomes" id="UP000728032">
    <property type="component" value="Unassembled WGS sequence"/>
</dbReference>